<comment type="function">
    <text evidence="3">E3 ubiquitin-protein ligase which accepts ubiquitin from an E2 ubiquitin-conjugating enzyme in the form of a thioester and then directly transfers the ubiquitin to targeted substrates.</text>
</comment>
<accession>A0A3P7NV61</accession>
<evidence type="ECO:0000256" key="4">
    <source>
        <dbReference type="SAM" id="MobiDB-lite"/>
    </source>
</evidence>
<dbReference type="InterPro" id="IPR011989">
    <property type="entry name" value="ARM-like"/>
</dbReference>
<dbReference type="OrthoDB" id="271273at2759"/>
<comment type="pathway">
    <text evidence="3">Protein modification; protein ubiquitination.</text>
</comment>
<dbReference type="PANTHER" id="PTHR45670">
    <property type="entry name" value="E3 UBIQUITIN-PROTEIN LIGASE TRIP12"/>
    <property type="match status" value="1"/>
</dbReference>
<dbReference type="UniPathway" id="UPA00143"/>
<feature type="region of interest" description="Disordered" evidence="4">
    <location>
        <begin position="199"/>
        <end position="221"/>
    </location>
</feature>
<keyword evidence="3" id="KW-0833">Ubl conjugation pathway</keyword>
<evidence type="ECO:0000256" key="1">
    <source>
        <dbReference type="ARBA" id="ARBA00000885"/>
    </source>
</evidence>
<dbReference type="GO" id="GO:0016607">
    <property type="term" value="C:nuclear speck"/>
    <property type="evidence" value="ECO:0007669"/>
    <property type="project" value="TreeGrafter"/>
</dbReference>
<dbReference type="SUPFAM" id="SSF48371">
    <property type="entry name" value="ARM repeat"/>
    <property type="match status" value="1"/>
</dbReference>
<evidence type="ECO:0000313" key="5">
    <source>
        <dbReference type="EMBL" id="VDN12759.1"/>
    </source>
</evidence>
<gene>
    <name evidence="5" type="ORF">DILT_LOCUS8590</name>
</gene>
<keyword evidence="6" id="KW-1185">Reference proteome</keyword>
<dbReference type="GO" id="GO:0061630">
    <property type="term" value="F:ubiquitin protein ligase activity"/>
    <property type="evidence" value="ECO:0007669"/>
    <property type="project" value="UniProtKB-UniRule"/>
</dbReference>
<dbReference type="EMBL" id="UYRU01054663">
    <property type="protein sequence ID" value="VDN12759.1"/>
    <property type="molecule type" value="Genomic_DNA"/>
</dbReference>
<dbReference type="EC" id="2.3.2.26" evidence="3"/>
<dbReference type="Gene3D" id="1.25.10.10">
    <property type="entry name" value="Leucine-rich Repeat Variant"/>
    <property type="match status" value="1"/>
</dbReference>
<reference evidence="5 6" key="1">
    <citation type="submission" date="2018-11" db="EMBL/GenBank/DDBJ databases">
        <authorList>
            <consortium name="Pathogen Informatics"/>
        </authorList>
    </citation>
    <scope>NUCLEOTIDE SEQUENCE [LARGE SCALE GENOMIC DNA]</scope>
</reference>
<sequence length="366" mass="40079">MIANCFSDLRKEDFEVVLNCLPNLCERLQDSEPRCVERVCLCFARLIEAYRNDPDKLKSIVSFGLFENLKRLISASPPVVSNVKDIANMLATICSSCPDLAVKLLQLGMAETAYTLLTEKEPPASSLDFPIGSKAGSPLTPPQSPFDSLLSTSTPSKSNTSFSLEDRGQENVLTLMNLISELMPPLPAAFAAPAALSTQNHRHSELPSRTCDSNNNAQRSKDTGHLDVRAKLFETECRRLEKILHSGRVSTSAKSDETAADAGQVDLVMIRAVHLLLPLLFEVYAELNGIAARLKCLEAIHSVPVDKLCCLGCLGSSYRHRCLRGEDVGHVNCWVKRVQCNVGALTCINLRSCGLGLWIENPTELP</sequence>
<feature type="compositionally biased region" description="Polar residues" evidence="4">
    <location>
        <begin position="145"/>
        <end position="163"/>
    </location>
</feature>
<evidence type="ECO:0000313" key="6">
    <source>
        <dbReference type="Proteomes" id="UP000281553"/>
    </source>
</evidence>
<name>A0A3P7NV61_DIBLA</name>
<dbReference type="GO" id="GO:0000209">
    <property type="term" value="P:protein polyubiquitination"/>
    <property type="evidence" value="ECO:0007669"/>
    <property type="project" value="TreeGrafter"/>
</dbReference>
<keyword evidence="2 3" id="KW-0808">Transferase</keyword>
<dbReference type="PANTHER" id="PTHR45670:SF1">
    <property type="entry name" value="E3 UBIQUITIN-PROTEIN LIGASE HECTD1"/>
    <property type="match status" value="1"/>
</dbReference>
<feature type="region of interest" description="Disordered" evidence="4">
    <location>
        <begin position="127"/>
        <end position="165"/>
    </location>
</feature>
<dbReference type="AlphaFoldDB" id="A0A3P7NV61"/>
<comment type="catalytic activity">
    <reaction evidence="1 3">
        <text>S-ubiquitinyl-[E2 ubiquitin-conjugating enzyme]-L-cysteine + [acceptor protein]-L-lysine = [E2 ubiquitin-conjugating enzyme]-L-cysteine + N(6)-ubiquitinyl-[acceptor protein]-L-lysine.</text>
        <dbReference type="EC" id="2.3.2.26"/>
    </reaction>
</comment>
<dbReference type="InterPro" id="IPR016024">
    <property type="entry name" value="ARM-type_fold"/>
</dbReference>
<dbReference type="GO" id="GO:0043161">
    <property type="term" value="P:proteasome-mediated ubiquitin-dependent protein catabolic process"/>
    <property type="evidence" value="ECO:0007669"/>
    <property type="project" value="TreeGrafter"/>
</dbReference>
<dbReference type="Proteomes" id="UP000281553">
    <property type="component" value="Unassembled WGS sequence"/>
</dbReference>
<dbReference type="InterPro" id="IPR045322">
    <property type="entry name" value="HECTD1/TRIP12-like"/>
</dbReference>
<protein>
    <recommendedName>
        <fullName evidence="3">E3 ubiquitin-protein ligase</fullName>
        <ecNumber evidence="3">2.3.2.26</ecNumber>
    </recommendedName>
</protein>
<comment type="similarity">
    <text evidence="3">Belongs to the UPL family. K-HECT subfamily.</text>
</comment>
<proteinExistence type="inferred from homology"/>
<evidence type="ECO:0000256" key="3">
    <source>
        <dbReference type="RuleBase" id="RU369009"/>
    </source>
</evidence>
<evidence type="ECO:0000256" key="2">
    <source>
        <dbReference type="ARBA" id="ARBA00022679"/>
    </source>
</evidence>
<organism evidence="5 6">
    <name type="scientific">Dibothriocephalus latus</name>
    <name type="common">Fish tapeworm</name>
    <name type="synonym">Diphyllobothrium latum</name>
    <dbReference type="NCBI Taxonomy" id="60516"/>
    <lineage>
        <taxon>Eukaryota</taxon>
        <taxon>Metazoa</taxon>
        <taxon>Spiralia</taxon>
        <taxon>Lophotrochozoa</taxon>
        <taxon>Platyhelminthes</taxon>
        <taxon>Cestoda</taxon>
        <taxon>Eucestoda</taxon>
        <taxon>Diphyllobothriidea</taxon>
        <taxon>Diphyllobothriidae</taxon>
        <taxon>Dibothriocephalus</taxon>
    </lineage>
</organism>